<accession>A0AAD4KD40</accession>
<proteinExistence type="predicted"/>
<name>A0AAD4KD40_9EURO</name>
<reference evidence="2" key="1">
    <citation type="submission" date="2021-12" db="EMBL/GenBank/DDBJ databases">
        <title>Convergent genome expansion in fungi linked to evolution of root-endophyte symbiosis.</title>
        <authorList>
            <consortium name="DOE Joint Genome Institute"/>
            <person name="Ke Y.-H."/>
            <person name="Bonito G."/>
            <person name="Liao H.-L."/>
            <person name="Looney B."/>
            <person name="Rojas-Flechas A."/>
            <person name="Nash J."/>
            <person name="Hameed K."/>
            <person name="Schadt C."/>
            <person name="Martin F."/>
            <person name="Crous P.W."/>
            <person name="Miettinen O."/>
            <person name="Magnuson J.K."/>
            <person name="Labbe J."/>
            <person name="Jacobson D."/>
            <person name="Doktycz M.J."/>
            <person name="Veneault-Fourrey C."/>
            <person name="Kuo A."/>
            <person name="Mondo S."/>
            <person name="Calhoun S."/>
            <person name="Riley R."/>
            <person name="Ohm R."/>
            <person name="LaButti K."/>
            <person name="Andreopoulos B."/>
            <person name="Pangilinan J."/>
            <person name="Nolan M."/>
            <person name="Tritt A."/>
            <person name="Clum A."/>
            <person name="Lipzen A."/>
            <person name="Daum C."/>
            <person name="Barry K."/>
            <person name="Grigoriev I.V."/>
            <person name="Vilgalys R."/>
        </authorList>
    </citation>
    <scope>NUCLEOTIDE SEQUENCE</scope>
    <source>
        <strain evidence="2">PMI_201</strain>
    </source>
</reference>
<evidence type="ECO:0000256" key="1">
    <source>
        <dbReference type="SAM" id="SignalP"/>
    </source>
</evidence>
<protein>
    <submittedName>
        <fullName evidence="2">Uncharacterized protein</fullName>
    </submittedName>
</protein>
<evidence type="ECO:0000313" key="3">
    <source>
        <dbReference type="Proteomes" id="UP001201262"/>
    </source>
</evidence>
<keyword evidence="1" id="KW-0732">Signal</keyword>
<dbReference type="GeneID" id="70242695"/>
<sequence>MKYLVLSLAALVIPSLSYPSCYRMPYLSRPAHPLDAGEIPIFNVASFGVNVDEEPQGNQYYIPPGQHISVAGAQEADIKFNEETEVSYVSGNDGTFNYVINPIGENPQLCIHVSPNGCGSLNWCPGDPPTPPVTCNDGTELYVTLYPPQ</sequence>
<keyword evidence="3" id="KW-1185">Reference proteome</keyword>
<evidence type="ECO:0000313" key="2">
    <source>
        <dbReference type="EMBL" id="KAH8688776.1"/>
    </source>
</evidence>
<dbReference type="EMBL" id="JAJTJA010000017">
    <property type="protein sequence ID" value="KAH8688776.1"/>
    <property type="molecule type" value="Genomic_DNA"/>
</dbReference>
<feature type="chain" id="PRO_5042013147" evidence="1">
    <location>
        <begin position="18"/>
        <end position="149"/>
    </location>
</feature>
<dbReference type="Proteomes" id="UP001201262">
    <property type="component" value="Unassembled WGS sequence"/>
</dbReference>
<organism evidence="2 3">
    <name type="scientific">Talaromyces proteolyticus</name>
    <dbReference type="NCBI Taxonomy" id="1131652"/>
    <lineage>
        <taxon>Eukaryota</taxon>
        <taxon>Fungi</taxon>
        <taxon>Dikarya</taxon>
        <taxon>Ascomycota</taxon>
        <taxon>Pezizomycotina</taxon>
        <taxon>Eurotiomycetes</taxon>
        <taxon>Eurotiomycetidae</taxon>
        <taxon>Eurotiales</taxon>
        <taxon>Trichocomaceae</taxon>
        <taxon>Talaromyces</taxon>
        <taxon>Talaromyces sect. Bacilispori</taxon>
    </lineage>
</organism>
<dbReference type="RefSeq" id="XP_046065248.1">
    <property type="nucleotide sequence ID" value="XM_046212408.1"/>
</dbReference>
<comment type="caution">
    <text evidence="2">The sequence shown here is derived from an EMBL/GenBank/DDBJ whole genome shotgun (WGS) entry which is preliminary data.</text>
</comment>
<feature type="signal peptide" evidence="1">
    <location>
        <begin position="1"/>
        <end position="17"/>
    </location>
</feature>
<dbReference type="AlphaFoldDB" id="A0AAD4KD40"/>
<gene>
    <name evidence="2" type="ORF">BGW36DRAFT_309487</name>
</gene>